<dbReference type="InterPro" id="IPR032092">
    <property type="entry name" value="PilW"/>
</dbReference>
<organism evidence="2 3">
    <name type="scientific">Congregibacter brevis</name>
    <dbReference type="NCBI Taxonomy" id="3081201"/>
    <lineage>
        <taxon>Bacteria</taxon>
        <taxon>Pseudomonadati</taxon>
        <taxon>Pseudomonadota</taxon>
        <taxon>Gammaproteobacteria</taxon>
        <taxon>Cellvibrionales</taxon>
        <taxon>Halieaceae</taxon>
        <taxon>Congregibacter</taxon>
    </lineage>
</organism>
<protein>
    <submittedName>
        <fullName evidence="2">PilW family protein</fullName>
    </submittedName>
</protein>
<dbReference type="Pfam" id="PF16074">
    <property type="entry name" value="PilW"/>
    <property type="match status" value="1"/>
</dbReference>
<sequence>MTSAKHTQESLGGRASRHQTGLSLIEFMVALLIGAFLVLGVVTVFLANKDSARLENSLARLQENGRFALDLMREDLHQAQYLGCNTGDVFVINMIEDPNSAGFSATLEGIRAYERNGTGTWAANPPVADLSATVQAAETAGGARNGSDVLSIRMTELMNEDDPNDPLLTGLVLPTSTNVPIDDNPDCAIEEGSRVVITGCNLTAHLFEVTNAQSCTAGTPPNATTLEFDNTGNFSTSINTTYDAESQVLLYEEAVWYVADTGRDRNGFDVWALYREVNGTTQEMIEGVEHMQVKIGQRVSLSDSIRYVDPSDATLNTGNNYEGAISVRVALLMQGFDLIRDGDDARVYVLIDEQVPGIGGTAVGQGGLHASGAVQRDVFSTNVTLRNAPEF</sequence>
<accession>A0ABZ0IBJ5</accession>
<evidence type="ECO:0000313" key="3">
    <source>
        <dbReference type="Proteomes" id="UP001626549"/>
    </source>
</evidence>
<keyword evidence="3" id="KW-1185">Reference proteome</keyword>
<reference evidence="2 3" key="1">
    <citation type="submission" date="2023-10" db="EMBL/GenBank/DDBJ databases">
        <title>Two novel species belonging to the OM43/NOR5 clade.</title>
        <authorList>
            <person name="Park M."/>
        </authorList>
    </citation>
    <scope>NUCLEOTIDE SEQUENCE [LARGE SCALE GENOMIC DNA]</scope>
    <source>
        <strain evidence="2 3">IMCC45268</strain>
    </source>
</reference>
<keyword evidence="1" id="KW-0472">Membrane</keyword>
<name>A0ABZ0IBJ5_9GAMM</name>
<keyword evidence="1" id="KW-1133">Transmembrane helix</keyword>
<gene>
    <name evidence="2" type="ORF">R0137_14750</name>
</gene>
<keyword evidence="1" id="KW-0812">Transmembrane</keyword>
<dbReference type="Pfam" id="PF07963">
    <property type="entry name" value="N_methyl"/>
    <property type="match status" value="1"/>
</dbReference>
<proteinExistence type="predicted"/>
<dbReference type="InterPro" id="IPR012902">
    <property type="entry name" value="N_methyl_site"/>
</dbReference>
<dbReference type="EMBL" id="CP136865">
    <property type="protein sequence ID" value="WOJ96490.1"/>
    <property type="molecule type" value="Genomic_DNA"/>
</dbReference>
<evidence type="ECO:0000313" key="2">
    <source>
        <dbReference type="EMBL" id="WOJ96490.1"/>
    </source>
</evidence>
<dbReference type="Proteomes" id="UP001626549">
    <property type="component" value="Chromosome"/>
</dbReference>
<dbReference type="RefSeq" id="WP_407327167.1">
    <property type="nucleotide sequence ID" value="NZ_CP136865.1"/>
</dbReference>
<evidence type="ECO:0000256" key="1">
    <source>
        <dbReference type="SAM" id="Phobius"/>
    </source>
</evidence>
<dbReference type="PROSITE" id="PS00409">
    <property type="entry name" value="PROKAR_NTER_METHYL"/>
    <property type="match status" value="1"/>
</dbReference>
<feature type="transmembrane region" description="Helical" evidence="1">
    <location>
        <begin position="21"/>
        <end position="47"/>
    </location>
</feature>